<proteinExistence type="predicted"/>
<evidence type="ECO:0000313" key="1">
    <source>
        <dbReference type="EMBL" id="GGY19022.1"/>
    </source>
</evidence>
<gene>
    <name evidence="1" type="ORF">GCM10008098_08980</name>
</gene>
<dbReference type="Proteomes" id="UP000621898">
    <property type="component" value="Unassembled WGS sequence"/>
</dbReference>
<dbReference type="Gene3D" id="2.130.10.10">
    <property type="entry name" value="YVTN repeat-like/Quinoprotein amine dehydrogenase"/>
    <property type="match status" value="1"/>
</dbReference>
<dbReference type="EMBL" id="BMXT01000001">
    <property type="protein sequence ID" value="GGY19022.1"/>
    <property type="molecule type" value="Genomic_DNA"/>
</dbReference>
<accession>A0ABQ2ZPI8</accession>
<dbReference type="SUPFAM" id="SSF63829">
    <property type="entry name" value="Calcium-dependent phosphotriesterase"/>
    <property type="match status" value="1"/>
</dbReference>
<sequence length="217" mass="23210">MKRSNAEIISEYGPFPGVDSVGGVTYDGERVWFAAGDMLAAFDPANGEKAPRTIDIAAHAGTAFDGRHLFQIAENRIQKIDPTTGRVLATIPAPGAGGDSGLAWAEGSLWVGQYRERKIHQVDPETGAILRTIASDRFVTGVTWVDGELWHATWEGDESDVRHIDPATGEVLESLQMPAGMGVSGLESDGGDRFFCGGGRSGKITAIRRPKTRASSR</sequence>
<reference evidence="2" key="1">
    <citation type="journal article" date="2019" name="Int. J. Syst. Evol. Microbiol.">
        <title>The Global Catalogue of Microorganisms (GCM) 10K type strain sequencing project: providing services to taxonomists for standard genome sequencing and annotation.</title>
        <authorList>
            <consortium name="The Broad Institute Genomics Platform"/>
            <consortium name="The Broad Institute Genome Sequencing Center for Infectious Disease"/>
            <person name="Wu L."/>
            <person name="Ma J."/>
        </authorList>
    </citation>
    <scope>NUCLEOTIDE SEQUENCE [LARGE SCALE GENOMIC DNA]</scope>
    <source>
        <strain evidence="2">KCTC 22232</strain>
    </source>
</reference>
<organism evidence="1 2">
    <name type="scientific">Rhodanobacter panaciterrae</name>
    <dbReference type="NCBI Taxonomy" id="490572"/>
    <lineage>
        <taxon>Bacteria</taxon>
        <taxon>Pseudomonadati</taxon>
        <taxon>Pseudomonadota</taxon>
        <taxon>Gammaproteobacteria</taxon>
        <taxon>Lysobacterales</taxon>
        <taxon>Rhodanobacteraceae</taxon>
        <taxon>Rhodanobacter</taxon>
    </lineage>
</organism>
<protein>
    <recommendedName>
        <fullName evidence="3">Glutamine cyclotransferase</fullName>
    </recommendedName>
</protein>
<keyword evidence="2" id="KW-1185">Reference proteome</keyword>
<evidence type="ECO:0008006" key="3">
    <source>
        <dbReference type="Google" id="ProtNLM"/>
    </source>
</evidence>
<name>A0ABQ2ZPI8_9GAMM</name>
<dbReference type="InterPro" id="IPR015943">
    <property type="entry name" value="WD40/YVTN_repeat-like_dom_sf"/>
</dbReference>
<comment type="caution">
    <text evidence="1">The sequence shown here is derived from an EMBL/GenBank/DDBJ whole genome shotgun (WGS) entry which is preliminary data.</text>
</comment>
<evidence type="ECO:0000313" key="2">
    <source>
        <dbReference type="Proteomes" id="UP000621898"/>
    </source>
</evidence>
<dbReference type="RefSeq" id="WP_189439940.1">
    <property type="nucleotide sequence ID" value="NZ_BMXT01000001.1"/>
</dbReference>